<dbReference type="AlphaFoldDB" id="A0A2S2E7C9"/>
<dbReference type="EMBL" id="CP029347">
    <property type="protein sequence ID" value="AWL12867.1"/>
    <property type="molecule type" value="Genomic_DNA"/>
</dbReference>
<dbReference type="PANTHER" id="PTHR39431:SF1">
    <property type="entry name" value="FRPA_C-RELATED PROTEIN"/>
    <property type="match status" value="1"/>
</dbReference>
<dbReference type="KEGG" id="salh:HMF8227_02415"/>
<feature type="region of interest" description="Disordered" evidence="1">
    <location>
        <begin position="61"/>
        <end position="85"/>
    </location>
</feature>
<sequence>MQIINSELKLSNQHRSKEQHSRIEAALGQVPRAGNDDNDRVEISQMAAILERMTRQELSISAASSPLPSKIQSNSSPESISDDNGLPPKFRTLKFMIELLSGEKLDMSLLNRLRSINESQNRSSPSIPETPPRVSNNNEPEVTELVYVKEQSYWSQENQFSASGKIELAGGQQLSFEFDSYFGQSFYSESTQLLTRDQLKDPLVLSFDGGPVRVTGDTHDFDLNGDGKQNSVAILDRGSAYLALDRNQDGIVNDGLELFGARTNNGFAELAELDEDGNGFIDSGDSIYDQLQLWFKSTDADKLQSLAGAGVAAISLDHISTPFRLMDEHQQQQGVIRQSGVFIDQQGHGGLVQQIDLKI</sequence>
<dbReference type="Proteomes" id="UP000245728">
    <property type="component" value="Chromosome"/>
</dbReference>
<feature type="region of interest" description="Disordered" evidence="1">
    <location>
        <begin position="116"/>
        <end position="139"/>
    </location>
</feature>
<name>A0A2S2E7C9_9ALTE</name>
<feature type="compositionally biased region" description="Low complexity" evidence="1">
    <location>
        <begin position="61"/>
        <end position="71"/>
    </location>
</feature>
<protein>
    <recommendedName>
        <fullName evidence="4">VCBS repeat-containing protein</fullName>
    </recommendedName>
</protein>
<gene>
    <name evidence="2" type="ORF">HMF8227_02415</name>
</gene>
<evidence type="ECO:0008006" key="4">
    <source>
        <dbReference type="Google" id="ProtNLM"/>
    </source>
</evidence>
<proteinExistence type="predicted"/>
<keyword evidence="3" id="KW-1185">Reference proteome</keyword>
<organism evidence="2 3">
    <name type="scientific">Saliniradius amylolyticus</name>
    <dbReference type="NCBI Taxonomy" id="2183582"/>
    <lineage>
        <taxon>Bacteria</taxon>
        <taxon>Pseudomonadati</taxon>
        <taxon>Pseudomonadota</taxon>
        <taxon>Gammaproteobacteria</taxon>
        <taxon>Alteromonadales</taxon>
        <taxon>Alteromonadaceae</taxon>
        <taxon>Saliniradius</taxon>
    </lineage>
</organism>
<dbReference type="OrthoDB" id="1676884at2"/>
<dbReference type="PANTHER" id="PTHR39431">
    <property type="entry name" value="FRPA/C-RELATED PROTEIN"/>
    <property type="match status" value="1"/>
</dbReference>
<reference evidence="2 3" key="1">
    <citation type="submission" date="2018-05" db="EMBL/GenBank/DDBJ databases">
        <title>Salinimonas sp. HMF8227 Genome sequencing and assembly.</title>
        <authorList>
            <person name="Kang H."/>
            <person name="Kang J."/>
            <person name="Cha I."/>
            <person name="Kim H."/>
            <person name="Joh K."/>
        </authorList>
    </citation>
    <scope>NUCLEOTIDE SEQUENCE [LARGE SCALE GENOMIC DNA]</scope>
    <source>
        <strain evidence="2 3">HMF8227</strain>
    </source>
</reference>
<evidence type="ECO:0000313" key="2">
    <source>
        <dbReference type="EMBL" id="AWL12867.1"/>
    </source>
</evidence>
<evidence type="ECO:0000313" key="3">
    <source>
        <dbReference type="Proteomes" id="UP000245728"/>
    </source>
</evidence>
<evidence type="ECO:0000256" key="1">
    <source>
        <dbReference type="SAM" id="MobiDB-lite"/>
    </source>
</evidence>
<dbReference type="RefSeq" id="WP_109340402.1">
    <property type="nucleotide sequence ID" value="NZ_CP029347.1"/>
</dbReference>
<accession>A0A2S2E7C9</accession>